<dbReference type="CDD" id="cd17020">
    <property type="entry name" value="T3SC_IA_ShcM-like"/>
    <property type="match status" value="1"/>
</dbReference>
<name>A0A1X0N825_9PSED</name>
<accession>A0A1X0N825</accession>
<dbReference type="OrthoDB" id="8719930at2"/>
<organism evidence="2 3">
    <name type="scientific">Pseudomonas floridensis</name>
    <dbReference type="NCBI Taxonomy" id="1958950"/>
    <lineage>
        <taxon>Bacteria</taxon>
        <taxon>Pseudomonadati</taxon>
        <taxon>Pseudomonadota</taxon>
        <taxon>Gammaproteobacteria</taxon>
        <taxon>Pseudomonadales</taxon>
        <taxon>Pseudomonadaceae</taxon>
        <taxon>Pseudomonas</taxon>
    </lineage>
</organism>
<dbReference type="GO" id="GO:0030254">
    <property type="term" value="P:protein secretion by the type III secretion system"/>
    <property type="evidence" value="ECO:0007669"/>
    <property type="project" value="InterPro"/>
</dbReference>
<keyword evidence="3" id="KW-1185">Reference proteome</keyword>
<evidence type="ECO:0000313" key="3">
    <source>
        <dbReference type="Proteomes" id="UP000192815"/>
    </source>
</evidence>
<dbReference type="SUPFAM" id="SSF69635">
    <property type="entry name" value="Type III secretory system chaperone-like"/>
    <property type="match status" value="1"/>
</dbReference>
<dbReference type="RefSeq" id="WP_087881660.1">
    <property type="nucleotide sequence ID" value="NZ_CBCRZR010000001.1"/>
</dbReference>
<dbReference type="AlphaFoldDB" id="A0A1X0N825"/>
<feature type="region of interest" description="Disordered" evidence="1">
    <location>
        <begin position="145"/>
        <end position="168"/>
    </location>
</feature>
<gene>
    <name evidence="2" type="ORF">BZK31_12200</name>
</gene>
<comment type="caution">
    <text evidence="2">The sequence shown here is derived from an EMBL/GenBank/DDBJ whole genome shotgun (WGS) entry which is preliminary data.</text>
</comment>
<dbReference type="Proteomes" id="UP000192815">
    <property type="component" value="Unassembled WGS sequence"/>
</dbReference>
<dbReference type="InterPro" id="IPR010261">
    <property type="entry name" value="Tir_chaperone"/>
</dbReference>
<dbReference type="EMBL" id="MUIO01000040">
    <property type="protein sequence ID" value="ORC59116.1"/>
    <property type="molecule type" value="Genomic_DNA"/>
</dbReference>
<dbReference type="STRING" id="1958950.BZK31_12200"/>
<evidence type="ECO:0000313" key="2">
    <source>
        <dbReference type="EMBL" id="ORC59116.1"/>
    </source>
</evidence>
<protein>
    <submittedName>
        <fullName evidence="2">Type III chaperone ShcM</fullName>
    </submittedName>
</protein>
<proteinExistence type="predicted"/>
<evidence type="ECO:0000256" key="1">
    <source>
        <dbReference type="SAM" id="MobiDB-lite"/>
    </source>
</evidence>
<reference evidence="3" key="1">
    <citation type="submission" date="2017-02" db="EMBL/GenBank/DDBJ databases">
        <title>Pseudomonas floridae sp. nov., a novel pathogenic bacterial species isolated from tomato.</title>
        <authorList>
            <person name="Timilsina S."/>
            <person name="Vallad G.E."/>
            <person name="Jones J.B."/>
        </authorList>
    </citation>
    <scope>NUCLEOTIDE SEQUENCE [LARGE SCALE GENOMIC DNA]</scope>
    <source>
        <strain evidence="3">GEV388</strain>
    </source>
</reference>
<dbReference type="Pfam" id="PF05932">
    <property type="entry name" value="CesT"/>
    <property type="match status" value="1"/>
</dbReference>
<sequence>MRGHPVDNYVEQYKALINEICTLSLISSPERFYESANFKIDDVDFTLLHQDRDQGQAVLIYGDLGPLPERNRDRSLQALMDINFHMFSGAHSPAFSFNAQTGRVLLMGSVALQMANAEGVLLLMKSFAELAKEWREHGFADKASVTPGSMPVAPSGQREVLSARGRFQ</sequence>
<dbReference type="Gene3D" id="3.30.1460.10">
    <property type="match status" value="1"/>
</dbReference>